<keyword evidence="4" id="KW-1185">Reference proteome</keyword>
<feature type="transmembrane region" description="Helical" evidence="2">
    <location>
        <begin position="12"/>
        <end position="31"/>
    </location>
</feature>
<evidence type="ECO:0000313" key="4">
    <source>
        <dbReference type="Proteomes" id="UP000654257"/>
    </source>
</evidence>
<evidence type="ECO:0000256" key="2">
    <source>
        <dbReference type="SAM" id="Phobius"/>
    </source>
</evidence>
<reference evidence="3" key="2">
    <citation type="submission" date="2020-09" db="EMBL/GenBank/DDBJ databases">
        <authorList>
            <person name="Sun Q."/>
            <person name="Sedlacek I."/>
        </authorList>
    </citation>
    <scope>NUCLEOTIDE SEQUENCE</scope>
    <source>
        <strain evidence="3">CCM 7905</strain>
    </source>
</reference>
<comment type="caution">
    <text evidence="3">The sequence shown here is derived from an EMBL/GenBank/DDBJ whole genome shotgun (WGS) entry which is preliminary data.</text>
</comment>
<protein>
    <recommendedName>
        <fullName evidence="5">PQQ-binding-like beta-propeller repeat protein</fullName>
    </recommendedName>
</protein>
<evidence type="ECO:0000313" key="3">
    <source>
        <dbReference type="EMBL" id="GGG12391.1"/>
    </source>
</evidence>
<sequence>MLAPERRTRVDIAVAAAIALVVIIAAALVWFGSNARGTTSSEAVTPAPRPSVATSVPGTLRETWRRSDTAGTVPMTAGGTVVSSSGSTVVGLDPTSGAPLWTYTRDVDLCSVIAAWNTAVAVYSDDRGCGQVTELDGSTGARTAQRGSDADDAVSLSTDGTYVSSRGSTRMEVWRSDLVRTLEYGRVDAPVNPGDQPRSGCQLLSTASSSSRVAVLEQCPGEEGPRLTTMNPAPKDNSKPEPYGSTILTDVPPGDSGARILAVAGDRIGMYLPPSGGAVARVGVFDGSSNFVTAWPLATAATTTGGDGRNVVKTGSVLAWWTGETTLGLAQTDLATRWSVGETLGAGVPMAGKLLVPVRAGLAVIDPGTGRIENTIIVDRGGYTGPVGLAVLGTTVLEQRGTDLVALA</sequence>
<keyword evidence="2" id="KW-0472">Membrane</keyword>
<dbReference type="AlphaFoldDB" id="A0A917D882"/>
<evidence type="ECO:0008006" key="5">
    <source>
        <dbReference type="Google" id="ProtNLM"/>
    </source>
</evidence>
<dbReference type="InterPro" id="IPR015943">
    <property type="entry name" value="WD40/YVTN_repeat-like_dom_sf"/>
</dbReference>
<proteinExistence type="predicted"/>
<dbReference type="Proteomes" id="UP000654257">
    <property type="component" value="Unassembled WGS sequence"/>
</dbReference>
<name>A0A917D882_9NOCA</name>
<dbReference type="RefSeq" id="WP_188545477.1">
    <property type="nucleotide sequence ID" value="NZ_BMCU01000003.1"/>
</dbReference>
<feature type="region of interest" description="Disordered" evidence="1">
    <location>
        <begin position="222"/>
        <end position="251"/>
    </location>
</feature>
<dbReference type="Gene3D" id="2.130.10.10">
    <property type="entry name" value="YVTN repeat-like/Quinoprotein amine dehydrogenase"/>
    <property type="match status" value="1"/>
</dbReference>
<keyword evidence="2" id="KW-0812">Transmembrane</keyword>
<organism evidence="3 4">
    <name type="scientific">Rhodococcoides trifolii</name>
    <dbReference type="NCBI Taxonomy" id="908250"/>
    <lineage>
        <taxon>Bacteria</taxon>
        <taxon>Bacillati</taxon>
        <taxon>Actinomycetota</taxon>
        <taxon>Actinomycetes</taxon>
        <taxon>Mycobacteriales</taxon>
        <taxon>Nocardiaceae</taxon>
        <taxon>Rhodococcoides</taxon>
    </lineage>
</organism>
<accession>A0A917D882</accession>
<gene>
    <name evidence="3" type="ORF">GCM10007304_27980</name>
</gene>
<evidence type="ECO:0000256" key="1">
    <source>
        <dbReference type="SAM" id="MobiDB-lite"/>
    </source>
</evidence>
<reference evidence="3" key="1">
    <citation type="journal article" date="2014" name="Int. J. Syst. Evol. Microbiol.">
        <title>Complete genome sequence of Corynebacterium casei LMG S-19264T (=DSM 44701T), isolated from a smear-ripened cheese.</title>
        <authorList>
            <consortium name="US DOE Joint Genome Institute (JGI-PGF)"/>
            <person name="Walter F."/>
            <person name="Albersmeier A."/>
            <person name="Kalinowski J."/>
            <person name="Ruckert C."/>
        </authorList>
    </citation>
    <scope>NUCLEOTIDE SEQUENCE</scope>
    <source>
        <strain evidence="3">CCM 7905</strain>
    </source>
</reference>
<keyword evidence="2" id="KW-1133">Transmembrane helix</keyword>
<dbReference type="EMBL" id="BMCU01000003">
    <property type="protein sequence ID" value="GGG12391.1"/>
    <property type="molecule type" value="Genomic_DNA"/>
</dbReference>